<evidence type="ECO:0000256" key="2">
    <source>
        <dbReference type="ARBA" id="ARBA00022475"/>
    </source>
</evidence>
<dbReference type="EMBL" id="JBHTMU010000007">
    <property type="protein sequence ID" value="MFD1341926.1"/>
    <property type="molecule type" value="Genomic_DNA"/>
</dbReference>
<feature type="transmembrane region" description="Helical" evidence="6">
    <location>
        <begin position="759"/>
        <end position="779"/>
    </location>
</feature>
<feature type="transmembrane region" description="Helical" evidence="6">
    <location>
        <begin position="391"/>
        <end position="419"/>
    </location>
</feature>
<keyword evidence="10" id="KW-1185">Reference proteome</keyword>
<feature type="transmembrane region" description="Helical" evidence="6">
    <location>
        <begin position="266"/>
        <end position="296"/>
    </location>
</feature>
<evidence type="ECO:0000313" key="9">
    <source>
        <dbReference type="EMBL" id="MFD1341926.1"/>
    </source>
</evidence>
<comment type="caution">
    <text evidence="9">The sequence shown here is derived from an EMBL/GenBank/DDBJ whole genome shotgun (WGS) entry which is preliminary data.</text>
</comment>
<dbReference type="PANTHER" id="PTHR30287:SF2">
    <property type="entry name" value="BLL1001 PROTEIN"/>
    <property type="match status" value="1"/>
</dbReference>
<feature type="transmembrane region" description="Helical" evidence="6">
    <location>
        <begin position="715"/>
        <end position="739"/>
    </location>
</feature>
<name>A0ABW3ZFT4_9RHOB</name>
<accession>A0ABW3ZFT4</accession>
<evidence type="ECO:0000259" key="8">
    <source>
        <dbReference type="Pfam" id="PF12704"/>
    </source>
</evidence>
<sequence length="797" mass="84226">MTRAGLAVLWSHWRRHPLQLATLVLGLALATALWSGVQAINAEARASYSDAAGALGQAPLDELTAPDGIPLDTYAALRRQGYLVTPRVSGPWPGAPEITLRGIDPLTAPPEAGTQAYVGDGEVLARMLSQPGLLLAAPETRARLPEDAPPSLAAPGLASGVVLTDVVTALRLLGTDRLDALAVYPEKPRGLPPLSEAPDLTLRRAEDGSDLAELTRSFHLNLTAFGLLSFAVGLFIVQSAIGLAFEQRRATIRTLRALGLSLGRTIALLASELAVIALGAGLLGVALGYAVAAALLPGVAGTLRGLYGAQVSGQLNFDPAWAAWALVIALVGAAVAGAQALWQVARMPLLAPAQPRAWAMASARVLRWQALGAAALLTLSALLVILGDGLIAAFACLGALLIGSALALPPFLTLVLKAVSRLRMGPVGDWLIADGRQQVPALSLALMALLLALAANIGVGTMVGSFRTTFTGWLDQRLAAELYVTAPDAETAAEVRALAEARARAVLPIWSVETTLRGQPGDVYGIVDDATYRDNWPLLSATGDVWDRLAAGDAALVNEQLARREDLALGDEIAILDGWRLPIAGIYSDYGNPEAQAFVAAEALAARVPPEPRLRFAIRIDPEAAPALAQELLEKTALPPAGLLNQAEVKRRSLQVFDRTFLVTGSLNVMTLGVAGFAMLTALLTLADRRLPQLAPVWALGLTPRRLATLELTRTALLAALTWALAVPVGLALAWVLLAVVNVEAFGWRLPMRLFPGELLRLFFWAEVAALVACAWPILRLTRLPAERLLRVFANDR</sequence>
<dbReference type="PANTHER" id="PTHR30287">
    <property type="entry name" value="MEMBRANE COMPONENT OF PREDICTED ABC SUPERFAMILY METABOLITE UPTAKE TRANSPORTER"/>
    <property type="match status" value="1"/>
</dbReference>
<feature type="domain" description="ABC3 transporter permease C-terminal" evidence="7">
    <location>
        <begin position="224"/>
        <end position="348"/>
    </location>
</feature>
<evidence type="ECO:0000256" key="6">
    <source>
        <dbReference type="SAM" id="Phobius"/>
    </source>
</evidence>
<evidence type="ECO:0000256" key="3">
    <source>
        <dbReference type="ARBA" id="ARBA00022692"/>
    </source>
</evidence>
<reference evidence="10" key="1">
    <citation type="journal article" date="2019" name="Int. J. Syst. Evol. Microbiol.">
        <title>The Global Catalogue of Microorganisms (GCM) 10K type strain sequencing project: providing services to taxonomists for standard genome sequencing and annotation.</title>
        <authorList>
            <consortium name="The Broad Institute Genomics Platform"/>
            <consortium name="The Broad Institute Genome Sequencing Center for Infectious Disease"/>
            <person name="Wu L."/>
            <person name="Ma J."/>
        </authorList>
    </citation>
    <scope>NUCLEOTIDE SEQUENCE [LARGE SCALE GENOMIC DNA]</scope>
    <source>
        <strain evidence="10">CCUG 62953</strain>
    </source>
</reference>
<dbReference type="InterPro" id="IPR025857">
    <property type="entry name" value="MacB_PCD"/>
</dbReference>
<dbReference type="Pfam" id="PF12704">
    <property type="entry name" value="MacB_PCD"/>
    <property type="match status" value="1"/>
</dbReference>
<proteinExistence type="predicted"/>
<feature type="transmembrane region" description="Helical" evidence="6">
    <location>
        <begin position="321"/>
        <end position="344"/>
    </location>
</feature>
<organism evidence="9 10">
    <name type="scientific">Litorisediminicola beolgyonensis</name>
    <dbReference type="NCBI Taxonomy" id="1173614"/>
    <lineage>
        <taxon>Bacteria</taxon>
        <taxon>Pseudomonadati</taxon>
        <taxon>Pseudomonadota</taxon>
        <taxon>Alphaproteobacteria</taxon>
        <taxon>Rhodobacterales</taxon>
        <taxon>Paracoccaceae</taxon>
        <taxon>Litorisediminicola</taxon>
    </lineage>
</organism>
<keyword evidence="2" id="KW-1003">Cell membrane</keyword>
<feature type="transmembrane region" description="Helical" evidence="6">
    <location>
        <begin position="661"/>
        <end position="686"/>
    </location>
</feature>
<dbReference type="Pfam" id="PF02687">
    <property type="entry name" value="FtsX"/>
    <property type="match status" value="2"/>
</dbReference>
<feature type="domain" description="ABC3 transporter permease C-terminal" evidence="7">
    <location>
        <begin position="668"/>
        <end position="785"/>
    </location>
</feature>
<dbReference type="Proteomes" id="UP001597135">
    <property type="component" value="Unassembled WGS sequence"/>
</dbReference>
<evidence type="ECO:0000256" key="5">
    <source>
        <dbReference type="ARBA" id="ARBA00023136"/>
    </source>
</evidence>
<evidence type="ECO:0000256" key="4">
    <source>
        <dbReference type="ARBA" id="ARBA00022989"/>
    </source>
</evidence>
<feature type="transmembrane region" description="Helical" evidence="6">
    <location>
        <begin position="439"/>
        <end position="459"/>
    </location>
</feature>
<dbReference type="RefSeq" id="WP_386801988.1">
    <property type="nucleotide sequence ID" value="NZ_JBHTMU010000007.1"/>
</dbReference>
<evidence type="ECO:0000313" key="10">
    <source>
        <dbReference type="Proteomes" id="UP001597135"/>
    </source>
</evidence>
<gene>
    <name evidence="9" type="ORF">ACFQ4E_05790</name>
</gene>
<keyword evidence="5 6" id="KW-0472">Membrane</keyword>
<comment type="subcellular location">
    <subcellularLocation>
        <location evidence="1">Cell membrane</location>
        <topology evidence="1">Multi-pass membrane protein</topology>
    </subcellularLocation>
</comment>
<dbReference type="InterPro" id="IPR003838">
    <property type="entry name" value="ABC3_permease_C"/>
</dbReference>
<evidence type="ECO:0000259" key="7">
    <source>
        <dbReference type="Pfam" id="PF02687"/>
    </source>
</evidence>
<feature type="transmembrane region" description="Helical" evidence="6">
    <location>
        <begin position="224"/>
        <end position="245"/>
    </location>
</feature>
<keyword evidence="4 6" id="KW-1133">Transmembrane helix</keyword>
<feature type="transmembrane region" description="Helical" evidence="6">
    <location>
        <begin position="365"/>
        <end position="385"/>
    </location>
</feature>
<protein>
    <submittedName>
        <fullName evidence="9">FtsX-like permease family protein</fullName>
    </submittedName>
</protein>
<keyword evidence="3 6" id="KW-0812">Transmembrane</keyword>
<dbReference type="InterPro" id="IPR038766">
    <property type="entry name" value="Membrane_comp_ABC_pdt"/>
</dbReference>
<evidence type="ECO:0000256" key="1">
    <source>
        <dbReference type="ARBA" id="ARBA00004651"/>
    </source>
</evidence>
<feature type="domain" description="MacB-like periplasmic core" evidence="8">
    <location>
        <begin position="444"/>
        <end position="635"/>
    </location>
</feature>